<evidence type="ECO:0000259" key="3">
    <source>
        <dbReference type="PROSITE" id="PS51462"/>
    </source>
</evidence>
<feature type="domain" description="Nudix hydrolase" evidence="3">
    <location>
        <begin position="25"/>
        <end position="103"/>
    </location>
</feature>
<dbReference type="EMBL" id="JAVRRA010028092">
    <property type="protein sequence ID" value="KAK5046042.1"/>
    <property type="molecule type" value="Genomic_DNA"/>
</dbReference>
<organism evidence="4 5">
    <name type="scientific">Cryomyces antarcticus</name>
    <dbReference type="NCBI Taxonomy" id="329879"/>
    <lineage>
        <taxon>Eukaryota</taxon>
        <taxon>Fungi</taxon>
        <taxon>Dikarya</taxon>
        <taxon>Ascomycota</taxon>
        <taxon>Pezizomycotina</taxon>
        <taxon>Dothideomycetes</taxon>
        <taxon>Dothideomycetes incertae sedis</taxon>
        <taxon>Cryomyces</taxon>
    </lineage>
</organism>
<keyword evidence="5" id="KW-1185">Reference proteome</keyword>
<protein>
    <submittedName>
        <fullName evidence="4">ADP-ribose diphosphatase</fullName>
        <ecNumber evidence="4">3.6.1.13</ecNumber>
    </submittedName>
</protein>
<sequence>TSYTSPDGHARTWESAERQTRPKNSLIDGVGIAAILTTPDGPALLLQKQFRPPINAVCIEVPAGLVDEGEDAATCAVRELKEETGYVGEVMKSDLGVGPVMFN</sequence>
<dbReference type="PANTHER" id="PTHR11839:SF1">
    <property type="entry name" value="ADP-SUGAR PYROPHOSPHATASE"/>
    <property type="match status" value="1"/>
</dbReference>
<feature type="non-terminal residue" evidence="4">
    <location>
        <position position="1"/>
    </location>
</feature>
<dbReference type="InterPro" id="IPR015797">
    <property type="entry name" value="NUDIX_hydrolase-like_dom_sf"/>
</dbReference>
<dbReference type="PROSITE" id="PS00893">
    <property type="entry name" value="NUDIX_BOX"/>
    <property type="match status" value="1"/>
</dbReference>
<reference evidence="4 5" key="1">
    <citation type="submission" date="2023-08" db="EMBL/GenBank/DDBJ databases">
        <title>Black Yeasts Isolated from many extreme environments.</title>
        <authorList>
            <person name="Coleine C."/>
            <person name="Stajich J.E."/>
            <person name="Selbmann L."/>
        </authorList>
    </citation>
    <scope>NUCLEOTIDE SEQUENCE [LARGE SCALE GENOMIC DNA]</scope>
    <source>
        <strain evidence="4 5">CCFEE 536</strain>
    </source>
</reference>
<dbReference type="GO" id="GO:0047631">
    <property type="term" value="F:ADP-ribose diphosphatase activity"/>
    <property type="evidence" value="ECO:0007669"/>
    <property type="project" value="UniProtKB-EC"/>
</dbReference>
<comment type="caution">
    <text evidence="4">The sequence shown here is derived from an EMBL/GenBank/DDBJ whole genome shotgun (WGS) entry which is preliminary data.</text>
</comment>
<proteinExistence type="predicted"/>
<dbReference type="Proteomes" id="UP001357485">
    <property type="component" value="Unassembled WGS sequence"/>
</dbReference>
<gene>
    <name evidence="4" type="primary">YSA1</name>
    <name evidence="4" type="ORF">LTR16_011321</name>
</gene>
<name>A0ABR0IV80_9PEZI</name>
<feature type="compositionally biased region" description="Basic and acidic residues" evidence="2">
    <location>
        <begin position="8"/>
        <end position="20"/>
    </location>
</feature>
<evidence type="ECO:0000256" key="2">
    <source>
        <dbReference type="SAM" id="MobiDB-lite"/>
    </source>
</evidence>
<dbReference type="InterPro" id="IPR020084">
    <property type="entry name" value="NUDIX_hydrolase_CS"/>
</dbReference>
<dbReference type="EC" id="3.6.1.13" evidence="4"/>
<feature type="non-terminal residue" evidence="4">
    <location>
        <position position="103"/>
    </location>
</feature>
<accession>A0ABR0IV80</accession>
<dbReference type="InterPro" id="IPR000086">
    <property type="entry name" value="NUDIX_hydrolase_dom"/>
</dbReference>
<dbReference type="PROSITE" id="PS51462">
    <property type="entry name" value="NUDIX"/>
    <property type="match status" value="1"/>
</dbReference>
<dbReference type="Pfam" id="PF00293">
    <property type="entry name" value="NUDIX"/>
    <property type="match status" value="1"/>
</dbReference>
<evidence type="ECO:0000313" key="4">
    <source>
        <dbReference type="EMBL" id="KAK5046042.1"/>
    </source>
</evidence>
<dbReference type="PANTHER" id="PTHR11839">
    <property type="entry name" value="UDP/ADP-SUGAR PYROPHOSPHATASE"/>
    <property type="match status" value="1"/>
</dbReference>
<dbReference type="Gene3D" id="3.90.79.10">
    <property type="entry name" value="Nucleoside Triphosphate Pyrophosphohydrolase"/>
    <property type="match status" value="1"/>
</dbReference>
<evidence type="ECO:0000256" key="1">
    <source>
        <dbReference type="ARBA" id="ARBA00022801"/>
    </source>
</evidence>
<evidence type="ECO:0000313" key="5">
    <source>
        <dbReference type="Proteomes" id="UP001357485"/>
    </source>
</evidence>
<dbReference type="SUPFAM" id="SSF55811">
    <property type="entry name" value="Nudix"/>
    <property type="match status" value="1"/>
</dbReference>
<feature type="region of interest" description="Disordered" evidence="2">
    <location>
        <begin position="1"/>
        <end position="22"/>
    </location>
</feature>
<keyword evidence="1 4" id="KW-0378">Hydrolase</keyword>